<feature type="non-terminal residue" evidence="3">
    <location>
        <position position="1"/>
    </location>
</feature>
<feature type="compositionally biased region" description="Low complexity" evidence="1">
    <location>
        <begin position="128"/>
        <end position="145"/>
    </location>
</feature>
<dbReference type="Pfam" id="PF22925">
    <property type="entry name" value="TS_C"/>
    <property type="match status" value="1"/>
</dbReference>
<evidence type="ECO:0000259" key="2">
    <source>
        <dbReference type="Pfam" id="PF22925"/>
    </source>
</evidence>
<dbReference type="AlphaFoldDB" id="A0A422MP76"/>
<evidence type="ECO:0000313" key="4">
    <source>
        <dbReference type="Proteomes" id="UP000284403"/>
    </source>
</evidence>
<dbReference type="Gene3D" id="2.60.120.200">
    <property type="match status" value="1"/>
</dbReference>
<evidence type="ECO:0000313" key="3">
    <source>
        <dbReference type="EMBL" id="RNE95011.1"/>
    </source>
</evidence>
<dbReference type="RefSeq" id="XP_029222883.1">
    <property type="nucleotide sequence ID" value="XM_029377026.1"/>
</dbReference>
<protein>
    <submittedName>
        <fullName evidence="3">Trans-sialidase</fullName>
    </submittedName>
</protein>
<dbReference type="EMBL" id="MKKU01001553">
    <property type="protein sequence ID" value="RNE95011.1"/>
    <property type="molecule type" value="Genomic_DNA"/>
</dbReference>
<dbReference type="SUPFAM" id="SSF49899">
    <property type="entry name" value="Concanavalin A-like lectins/glucanases"/>
    <property type="match status" value="1"/>
</dbReference>
<feature type="compositionally biased region" description="Acidic residues" evidence="1">
    <location>
        <begin position="151"/>
        <end position="164"/>
    </location>
</feature>
<dbReference type="Proteomes" id="UP000284403">
    <property type="component" value="Unassembled WGS sequence"/>
</dbReference>
<gene>
    <name evidence="3" type="ORF">Tco025E_10243</name>
</gene>
<organism evidence="3 4">
    <name type="scientific">Trypanosoma conorhini</name>
    <dbReference type="NCBI Taxonomy" id="83891"/>
    <lineage>
        <taxon>Eukaryota</taxon>
        <taxon>Discoba</taxon>
        <taxon>Euglenozoa</taxon>
        <taxon>Kinetoplastea</taxon>
        <taxon>Metakinetoplastina</taxon>
        <taxon>Trypanosomatida</taxon>
        <taxon>Trypanosomatidae</taxon>
        <taxon>Trypanosoma</taxon>
    </lineage>
</organism>
<dbReference type="GeneID" id="40323854"/>
<name>A0A422MP76_9TRYP</name>
<feature type="region of interest" description="Disordered" evidence="1">
    <location>
        <begin position="122"/>
        <end position="426"/>
    </location>
</feature>
<sequence>LGVSYTSDKKWKVTVGGQSRELSEEDATWEPGTAYQVILQMNNDDELSVYVDGAAIYDGEDDDDDEEDGGIASDVTQLFTLHRISHFYVGGDGAEGTKSSHHVTVSSVLLYNRALEGGEIKQLKNSKAAQPRPAAAGPGAAPAAASHEPSDDVEDTDDTPEQESGEMGVDGITAAAVLPQRLPDGQAPPNPKVEADAANPSFVEPVVESSPSAPPSPAEVKIQTPGDSDETVEAGGGAQSPQPPEEAKREGGGHGGGGAELHPDGHASPSAAAEEEGVGEGESREDASASSPAPSASSVGPPAAPGGSQTHAGEPATASGSPAIDPEENNAAPGAAVSSGGRAALTDNAEPPAAKEAPGTSSPATAEMPRGDNEEVPQGVESAPANKNTPPAPQAAPATRDAAPHLSNGSAAFKSMAGLRPSEGDSDGVLRGRVSWLTLLTLLALCGVAAGF</sequence>
<dbReference type="InterPro" id="IPR055239">
    <property type="entry name" value="TS_C"/>
</dbReference>
<feature type="domain" description="Trans-sialidase C-terminal" evidence="2">
    <location>
        <begin position="1"/>
        <end position="116"/>
    </location>
</feature>
<feature type="compositionally biased region" description="Low complexity" evidence="1">
    <location>
        <begin position="383"/>
        <end position="401"/>
    </location>
</feature>
<comment type="caution">
    <text evidence="3">The sequence shown here is derived from an EMBL/GenBank/DDBJ whole genome shotgun (WGS) entry which is preliminary data.</text>
</comment>
<proteinExistence type="predicted"/>
<feature type="compositionally biased region" description="Low complexity" evidence="1">
    <location>
        <begin position="200"/>
        <end position="211"/>
    </location>
</feature>
<evidence type="ECO:0000256" key="1">
    <source>
        <dbReference type="SAM" id="MobiDB-lite"/>
    </source>
</evidence>
<accession>A0A422MP76</accession>
<reference evidence="3 4" key="1">
    <citation type="journal article" date="2018" name="BMC Genomics">
        <title>Genomic comparison of Trypanosoma conorhini and Trypanosoma rangeli to Trypanosoma cruzi strains of high and low virulence.</title>
        <authorList>
            <person name="Bradwell K.R."/>
            <person name="Koparde V.N."/>
            <person name="Matveyev A.V."/>
            <person name="Serrano M.G."/>
            <person name="Alves J.M."/>
            <person name="Parikh H."/>
            <person name="Huang B."/>
            <person name="Lee V."/>
            <person name="Espinosa-Alvarez O."/>
            <person name="Ortiz P.A."/>
            <person name="Costa-Martins A.G."/>
            <person name="Teixeira M.M."/>
            <person name="Buck G.A."/>
        </authorList>
    </citation>
    <scope>NUCLEOTIDE SEQUENCE [LARGE SCALE GENOMIC DNA]</scope>
    <source>
        <strain evidence="3 4">025E</strain>
    </source>
</reference>
<keyword evidence="4" id="KW-1185">Reference proteome</keyword>
<dbReference type="InterPro" id="IPR013320">
    <property type="entry name" value="ConA-like_dom_sf"/>
</dbReference>
<feature type="compositionally biased region" description="Low complexity" evidence="1">
    <location>
        <begin position="288"/>
        <end position="308"/>
    </location>
</feature>